<evidence type="ECO:0000313" key="2">
    <source>
        <dbReference type="Proteomes" id="UP001195660"/>
    </source>
</evidence>
<dbReference type="EMBL" id="WOFE01000003">
    <property type="protein sequence ID" value="MBM5571570.1"/>
    <property type="molecule type" value="Genomic_DNA"/>
</dbReference>
<dbReference type="Proteomes" id="UP001195660">
    <property type="component" value="Unassembled WGS sequence"/>
</dbReference>
<sequence>MGNKFETQSKIPLSINAESLGDEIVYIEEEVHSYNKQANAILFALVGKNYIESRKIRIMKGKFFSEATVRTSGELLEDADHIAENFNSKLRRFIDLTDELYAALAKGDTQKYDALIASQAAKNENGDITQFLRARMKLENPIPVGFGEIPIIVEPLEAINTTLIYDVEESAVGTIKQQNYANFEIILHTNNKIIITLKYAIEQESLIVDMAQSRKNVKIDFIKKTQTIGAKITRMSGELLHLTPIDELNLNPESLSSGDLLIQSSNEN</sequence>
<dbReference type="RefSeq" id="WP_203570905.1">
    <property type="nucleotide sequence ID" value="NZ_WOFE01000003.1"/>
</dbReference>
<accession>A0ABS2CD21</accession>
<gene>
    <name evidence="1" type="ORF">GM173_08245</name>
</gene>
<keyword evidence="2" id="KW-1185">Reference proteome</keyword>
<name>A0ABS2CD21_9NEIS</name>
<protein>
    <submittedName>
        <fullName evidence="1">Uncharacterized protein</fullName>
    </submittedName>
</protein>
<evidence type="ECO:0000313" key="1">
    <source>
        <dbReference type="EMBL" id="MBM5571570.1"/>
    </source>
</evidence>
<reference evidence="1 2" key="1">
    <citation type="submission" date="2019-11" db="EMBL/GenBank/DDBJ databases">
        <title>Novel Deefgea species.</title>
        <authorList>
            <person name="Han J.-H."/>
        </authorList>
    </citation>
    <scope>NUCLEOTIDE SEQUENCE [LARGE SCALE GENOMIC DNA]</scope>
    <source>
        <strain evidence="1 2">LMG 24817</strain>
    </source>
</reference>
<comment type="caution">
    <text evidence="1">The sequence shown here is derived from an EMBL/GenBank/DDBJ whole genome shotgun (WGS) entry which is preliminary data.</text>
</comment>
<proteinExistence type="predicted"/>
<organism evidence="1 2">
    <name type="scientific">Deefgea chitinilytica</name>
    <dbReference type="NCBI Taxonomy" id="570276"/>
    <lineage>
        <taxon>Bacteria</taxon>
        <taxon>Pseudomonadati</taxon>
        <taxon>Pseudomonadota</taxon>
        <taxon>Betaproteobacteria</taxon>
        <taxon>Neisseriales</taxon>
        <taxon>Chitinibacteraceae</taxon>
        <taxon>Deefgea</taxon>
    </lineage>
</organism>